<keyword evidence="10" id="KW-1185">Reference proteome</keyword>
<feature type="domain" description="Fungal lipase-type" evidence="7">
    <location>
        <begin position="89"/>
        <end position="185"/>
    </location>
</feature>
<dbReference type="InterPro" id="IPR029058">
    <property type="entry name" value="AB_hydrolase_fold"/>
</dbReference>
<keyword evidence="4" id="KW-0611">Plant defense</keyword>
<evidence type="ECO:0000256" key="6">
    <source>
        <dbReference type="SAM" id="Coils"/>
    </source>
</evidence>
<evidence type="ECO:0000256" key="1">
    <source>
        <dbReference type="ARBA" id="ARBA00004123"/>
    </source>
</evidence>
<dbReference type="InterPro" id="IPR041266">
    <property type="entry name" value="EDS1_EP"/>
</dbReference>
<keyword evidence="5" id="KW-0539">Nucleus</keyword>
<keyword evidence="3" id="KW-0963">Cytoplasm</keyword>
<evidence type="ECO:0000313" key="10">
    <source>
        <dbReference type="Proteomes" id="UP000824469"/>
    </source>
</evidence>
<feature type="non-terminal residue" evidence="9">
    <location>
        <position position="1"/>
    </location>
</feature>
<protein>
    <submittedName>
        <fullName evidence="9">Uncharacterized protein</fullName>
    </submittedName>
</protein>
<dbReference type="SUPFAM" id="SSF53474">
    <property type="entry name" value="alpha/beta-Hydrolases"/>
    <property type="match status" value="1"/>
</dbReference>
<dbReference type="Pfam" id="PF18117">
    <property type="entry name" value="EDS1_EP"/>
    <property type="match status" value="1"/>
</dbReference>
<dbReference type="GO" id="GO:0006629">
    <property type="term" value="P:lipid metabolic process"/>
    <property type="evidence" value="ECO:0007669"/>
    <property type="project" value="InterPro"/>
</dbReference>
<dbReference type="GO" id="GO:0005737">
    <property type="term" value="C:cytoplasm"/>
    <property type="evidence" value="ECO:0007669"/>
    <property type="project" value="UniProtKB-SubCell"/>
</dbReference>
<dbReference type="Pfam" id="PF01764">
    <property type="entry name" value="Lipase_3"/>
    <property type="match status" value="1"/>
</dbReference>
<gene>
    <name evidence="9" type="ORF">KI387_000696</name>
</gene>
<dbReference type="Gene3D" id="3.40.50.1820">
    <property type="entry name" value="alpha/beta hydrolase"/>
    <property type="match status" value="1"/>
</dbReference>
<name>A0AA38GUV1_TAXCH</name>
<dbReference type="OMA" id="DRIFCHA"/>
<feature type="non-terminal residue" evidence="9">
    <location>
        <position position="550"/>
    </location>
</feature>
<evidence type="ECO:0000256" key="3">
    <source>
        <dbReference type="ARBA" id="ARBA00022490"/>
    </source>
</evidence>
<dbReference type="AlphaFoldDB" id="A0AA38GUV1"/>
<dbReference type="InterPro" id="IPR044214">
    <property type="entry name" value="EDS1-like"/>
</dbReference>
<feature type="domain" description="EDS1 EP" evidence="8">
    <location>
        <begin position="391"/>
        <end position="545"/>
    </location>
</feature>
<organism evidence="9 10">
    <name type="scientific">Taxus chinensis</name>
    <name type="common">Chinese yew</name>
    <name type="synonym">Taxus wallichiana var. chinensis</name>
    <dbReference type="NCBI Taxonomy" id="29808"/>
    <lineage>
        <taxon>Eukaryota</taxon>
        <taxon>Viridiplantae</taxon>
        <taxon>Streptophyta</taxon>
        <taxon>Embryophyta</taxon>
        <taxon>Tracheophyta</taxon>
        <taxon>Spermatophyta</taxon>
        <taxon>Pinopsida</taxon>
        <taxon>Pinidae</taxon>
        <taxon>Conifers II</taxon>
        <taxon>Cupressales</taxon>
        <taxon>Taxaceae</taxon>
        <taxon>Taxus</taxon>
    </lineage>
</organism>
<reference evidence="9 10" key="1">
    <citation type="journal article" date="2021" name="Nat. Plants">
        <title>The Taxus genome provides insights into paclitaxel biosynthesis.</title>
        <authorList>
            <person name="Xiong X."/>
            <person name="Gou J."/>
            <person name="Liao Q."/>
            <person name="Li Y."/>
            <person name="Zhou Q."/>
            <person name="Bi G."/>
            <person name="Li C."/>
            <person name="Du R."/>
            <person name="Wang X."/>
            <person name="Sun T."/>
            <person name="Guo L."/>
            <person name="Liang H."/>
            <person name="Lu P."/>
            <person name="Wu Y."/>
            <person name="Zhang Z."/>
            <person name="Ro D.K."/>
            <person name="Shang Y."/>
            <person name="Huang S."/>
            <person name="Yan J."/>
        </authorList>
    </citation>
    <scope>NUCLEOTIDE SEQUENCE [LARGE SCALE GENOMIC DNA]</scope>
    <source>
        <strain evidence="9">Ta-2019</strain>
    </source>
</reference>
<dbReference type="Proteomes" id="UP000824469">
    <property type="component" value="Unassembled WGS sequence"/>
</dbReference>
<feature type="coiled-coil region" evidence="6">
    <location>
        <begin position="362"/>
        <end position="406"/>
    </location>
</feature>
<evidence type="ECO:0000313" key="9">
    <source>
        <dbReference type="EMBL" id="KAH9328588.1"/>
    </source>
</evidence>
<dbReference type="PANTHER" id="PTHR47090:SF6">
    <property type="entry name" value="EDS1 EP DOMAIN-CONTAINING PROTEIN"/>
    <property type="match status" value="1"/>
</dbReference>
<evidence type="ECO:0000259" key="8">
    <source>
        <dbReference type="Pfam" id="PF18117"/>
    </source>
</evidence>
<accession>A0AA38GUV1</accession>
<dbReference type="PANTHER" id="PTHR47090">
    <property type="entry name" value="PROTEIN EDS1-RELATED"/>
    <property type="match status" value="1"/>
</dbReference>
<sequence length="550" mass="61902">SGESFFNENLSLAWKASSAAYKISDGYEIKEVGKNIICISFSGSLDGSAFRQANNKFGVCGIDEKYFGSMIDGSARKQKPQPALVYEEALKKFLQIWDSNLQQQVEEALTRGKTVLFTGHSVGGAVATLATLSVLEKLGKGTSVYCITFGFPLIGDEALARAVRRQGWANHFCNVVLRGDIFSRILLAPCITVSIPLEGLLPDWKKAMEQMDDDDTDSIMEDAPPDNFARTVLQHACAVVNYTSATNMDPSNKLIASLKPAVKLSPYRPFGYYVFCSEEGALWVENYESVLPILYYSLATAEASVSEHIKYGRVLHAITNMATKLEGLSNLALSQPSLTSAMEAQLNALGLGVQNTPARLALRAAGEVEKKINQNLENLKEEVIKLDGLMNKLNEYRNRCLNQRGNNGYYDTFREHKATEDFHANLNRLNLAGFYDRLEEMVENHLLPDDFQCNEEWIGRGTEYRLLVEPLDIANYYRLGKHEDSGHYLKSARPRRYKALQKWLEDSKYNTLLQNSEITRDSCFWAHVEEVTWFMNNGKEDVKTKCEEFQ</sequence>
<dbReference type="GO" id="GO:0006952">
    <property type="term" value="P:defense response"/>
    <property type="evidence" value="ECO:0007669"/>
    <property type="project" value="UniProtKB-KW"/>
</dbReference>
<evidence type="ECO:0000259" key="7">
    <source>
        <dbReference type="Pfam" id="PF01764"/>
    </source>
</evidence>
<evidence type="ECO:0000256" key="2">
    <source>
        <dbReference type="ARBA" id="ARBA00004496"/>
    </source>
</evidence>
<comment type="subcellular location">
    <subcellularLocation>
        <location evidence="2">Cytoplasm</location>
    </subcellularLocation>
    <subcellularLocation>
        <location evidence="1">Nucleus</location>
    </subcellularLocation>
</comment>
<evidence type="ECO:0000256" key="5">
    <source>
        <dbReference type="ARBA" id="ARBA00023242"/>
    </source>
</evidence>
<proteinExistence type="predicted"/>
<dbReference type="GO" id="GO:0005634">
    <property type="term" value="C:nucleus"/>
    <property type="evidence" value="ECO:0007669"/>
    <property type="project" value="UniProtKB-SubCell"/>
</dbReference>
<keyword evidence="6" id="KW-0175">Coiled coil</keyword>
<comment type="caution">
    <text evidence="9">The sequence shown here is derived from an EMBL/GenBank/DDBJ whole genome shotgun (WGS) entry which is preliminary data.</text>
</comment>
<evidence type="ECO:0000256" key="4">
    <source>
        <dbReference type="ARBA" id="ARBA00022821"/>
    </source>
</evidence>
<dbReference type="EMBL" id="JAHRHJ020000001">
    <property type="protein sequence ID" value="KAH9328588.1"/>
    <property type="molecule type" value="Genomic_DNA"/>
</dbReference>
<dbReference type="InterPro" id="IPR002921">
    <property type="entry name" value="Fungal_lipase-type"/>
</dbReference>